<proteinExistence type="predicted"/>
<feature type="compositionally biased region" description="Gly residues" evidence="1">
    <location>
        <begin position="262"/>
        <end position="285"/>
    </location>
</feature>
<name>A0ABR3A764_9AGAR</name>
<feature type="compositionally biased region" description="Low complexity" evidence="1">
    <location>
        <begin position="318"/>
        <end position="327"/>
    </location>
</feature>
<protein>
    <submittedName>
        <fullName evidence="2">Uncharacterized protein</fullName>
    </submittedName>
</protein>
<comment type="caution">
    <text evidence="2">The sequence shown here is derived from an EMBL/GenBank/DDBJ whole genome shotgun (WGS) entry which is preliminary data.</text>
</comment>
<dbReference type="Proteomes" id="UP001437256">
    <property type="component" value="Unassembled WGS sequence"/>
</dbReference>
<dbReference type="EMBL" id="JBBXMP010000012">
    <property type="protein sequence ID" value="KAL0069508.1"/>
    <property type="molecule type" value="Genomic_DNA"/>
</dbReference>
<feature type="compositionally biased region" description="Basic and acidic residues" evidence="1">
    <location>
        <begin position="363"/>
        <end position="377"/>
    </location>
</feature>
<reference evidence="2 3" key="1">
    <citation type="submission" date="2024-05" db="EMBL/GenBank/DDBJ databases">
        <title>A draft genome resource for the thread blight pathogen Marasmius tenuissimus strain MS-2.</title>
        <authorList>
            <person name="Yulfo-Soto G.E."/>
            <person name="Baruah I.K."/>
            <person name="Amoako-Attah I."/>
            <person name="Bukari Y."/>
            <person name="Meinhardt L.W."/>
            <person name="Bailey B.A."/>
            <person name="Cohen S.P."/>
        </authorList>
    </citation>
    <scope>NUCLEOTIDE SEQUENCE [LARGE SCALE GENOMIC DNA]</scope>
    <source>
        <strain evidence="2 3">MS-2</strain>
    </source>
</reference>
<evidence type="ECO:0000313" key="3">
    <source>
        <dbReference type="Proteomes" id="UP001437256"/>
    </source>
</evidence>
<evidence type="ECO:0000313" key="2">
    <source>
        <dbReference type="EMBL" id="KAL0069508.1"/>
    </source>
</evidence>
<feature type="region of interest" description="Disordered" evidence="1">
    <location>
        <begin position="253"/>
        <end position="497"/>
    </location>
</feature>
<feature type="compositionally biased region" description="Basic and acidic residues" evidence="1">
    <location>
        <begin position="423"/>
        <end position="443"/>
    </location>
</feature>
<feature type="compositionally biased region" description="Polar residues" evidence="1">
    <location>
        <begin position="378"/>
        <end position="388"/>
    </location>
</feature>
<keyword evidence="3" id="KW-1185">Reference proteome</keyword>
<sequence>MIPVVKSLVRFTHLLLPQNEGNNREQLQLYEYVMGMAPGTFSVHSRLFLIPLGAHIHHLLDGHLLLFLPAAAQLRDMTSYLYQRMGERLGVDTGRMTLEQKMENVGDEAGDSPWVRLRSTEGSNFRAGAINDFYLVQHPDTHRSLRLQTSSKFRSHISPFAAALNAIITLGKWQEGAVTPTMAQCPEDLRRSEATSTDSSLCKSELRRGLELSGFDGEKVEEMTNALHQFYRAVISLESLWYEDKRVINTRITSSRSENQDGGKGGGVKGGGSSGGDDVSGGRGRLGFPEIGRQFAAQDKARFSGSTWRSEVSDSRRSSSSSPSFDSNWQAQSEDGVLASEPHAESRMVAASPSDAQRIAGQYRDRGESLSTDRDKPSTQSSPVTLVQPSHPPDESSDTGGTGKKHMDMLAQFPTDRSSLEPSKTDTKVHSRSKDMVAEDKAPTRSSSSAKEVRIREMQMTGSKEGPTNEGSRGTGGNKKKKRFTSTGWRALLPSLR</sequence>
<gene>
    <name evidence="2" type="ORF">AAF712_003543</name>
</gene>
<accession>A0ABR3A764</accession>
<evidence type="ECO:0000256" key="1">
    <source>
        <dbReference type="SAM" id="MobiDB-lite"/>
    </source>
</evidence>
<organism evidence="2 3">
    <name type="scientific">Marasmius tenuissimus</name>
    <dbReference type="NCBI Taxonomy" id="585030"/>
    <lineage>
        <taxon>Eukaryota</taxon>
        <taxon>Fungi</taxon>
        <taxon>Dikarya</taxon>
        <taxon>Basidiomycota</taxon>
        <taxon>Agaricomycotina</taxon>
        <taxon>Agaricomycetes</taxon>
        <taxon>Agaricomycetidae</taxon>
        <taxon>Agaricales</taxon>
        <taxon>Marasmiineae</taxon>
        <taxon>Marasmiaceae</taxon>
        <taxon>Marasmius</taxon>
    </lineage>
</organism>